<dbReference type="InterPro" id="IPR045865">
    <property type="entry name" value="ACT-like_dom_sf"/>
</dbReference>
<dbReference type="PANTHER" id="PTHR39199">
    <property type="entry name" value="BLR5128 PROTEIN"/>
    <property type="match status" value="1"/>
</dbReference>
<dbReference type="EMBL" id="UPXP01000007">
    <property type="protein sequence ID" value="VBB38758.1"/>
    <property type="molecule type" value="Genomic_DNA"/>
</dbReference>
<keyword evidence="3" id="KW-0808">Transferase</keyword>
<dbReference type="InterPro" id="IPR027795">
    <property type="entry name" value="CASTOR_ACT_dom"/>
</dbReference>
<dbReference type="AlphaFoldDB" id="A0A652ZSK2"/>
<dbReference type="GO" id="GO:0016740">
    <property type="term" value="F:transferase activity"/>
    <property type="evidence" value="ECO:0007669"/>
    <property type="project" value="UniProtKB-KW"/>
</dbReference>
<proteinExistence type="predicted"/>
<dbReference type="SUPFAM" id="SSF55021">
    <property type="entry name" value="ACT-like"/>
    <property type="match status" value="2"/>
</dbReference>
<feature type="domain" description="DUF2241" evidence="1">
    <location>
        <begin position="10"/>
        <end position="77"/>
    </location>
</feature>
<name>A0A652ZSK2_9SPIR</name>
<evidence type="ECO:0000259" key="1">
    <source>
        <dbReference type="Pfam" id="PF10000"/>
    </source>
</evidence>
<gene>
    <name evidence="3" type="ORF">TRIP_E150010</name>
</gene>
<accession>A0A652ZSK2</accession>
<feature type="domain" description="CASTOR ACT" evidence="2">
    <location>
        <begin position="81"/>
        <end position="135"/>
    </location>
</feature>
<dbReference type="Pfam" id="PF10000">
    <property type="entry name" value="ACT_3"/>
    <property type="match status" value="1"/>
</dbReference>
<reference evidence="3" key="1">
    <citation type="submission" date="2018-07" db="EMBL/GenBank/DDBJ databases">
        <authorList>
            <consortium name="Genoscope - CEA"/>
            <person name="William W."/>
        </authorList>
    </citation>
    <scope>NUCLEOTIDE SEQUENCE</scope>
    <source>
        <strain evidence="3">IK1</strain>
    </source>
</reference>
<dbReference type="Gene3D" id="3.30.2130.10">
    <property type="entry name" value="VC0802-like"/>
    <property type="match status" value="1"/>
</dbReference>
<protein>
    <submittedName>
        <fullName evidence="3">Acetyltransferase</fullName>
    </submittedName>
</protein>
<organism evidence="3">
    <name type="scientific">uncultured Spirochaetota bacterium</name>
    <dbReference type="NCBI Taxonomy" id="460511"/>
    <lineage>
        <taxon>Bacteria</taxon>
        <taxon>Pseudomonadati</taxon>
        <taxon>Spirochaetota</taxon>
        <taxon>environmental samples</taxon>
    </lineage>
</organism>
<sequence length="140" mass="14915">MALKAHMRQEKNLESLLQNLDPSAAEGSFVFCAVPVLPGSADLAALDPWAIVKEDEGITLILEKKRADGLGLVYESTYGRITLRVFSSLDAVGLSAAVATALADSGISANMVAGYHHDHIFVPEAHLETALNVLRGLRCS</sequence>
<dbReference type="InterPro" id="IPR018717">
    <property type="entry name" value="DUF2241"/>
</dbReference>
<evidence type="ECO:0000259" key="2">
    <source>
        <dbReference type="Pfam" id="PF13840"/>
    </source>
</evidence>
<dbReference type="Pfam" id="PF13840">
    <property type="entry name" value="ACT_7"/>
    <property type="match status" value="1"/>
</dbReference>
<dbReference type="PANTHER" id="PTHR39199:SF1">
    <property type="entry name" value="BLR5128 PROTEIN"/>
    <property type="match status" value="1"/>
</dbReference>
<evidence type="ECO:0000313" key="3">
    <source>
        <dbReference type="EMBL" id="VBB38758.1"/>
    </source>
</evidence>